<evidence type="ECO:0000313" key="2">
    <source>
        <dbReference type="EMBL" id="KAK7484840.1"/>
    </source>
</evidence>
<feature type="non-terminal residue" evidence="2">
    <location>
        <position position="1"/>
    </location>
</feature>
<feature type="compositionally biased region" description="Basic residues" evidence="1">
    <location>
        <begin position="43"/>
        <end position="73"/>
    </location>
</feature>
<protein>
    <submittedName>
        <fullName evidence="2">Uncharacterized protein</fullName>
    </submittedName>
</protein>
<dbReference type="Proteomes" id="UP001519460">
    <property type="component" value="Unassembled WGS sequence"/>
</dbReference>
<dbReference type="PANTHER" id="PTHR31968">
    <property type="entry name" value="SERINE/ARGININE-RELATED PROTEIN 53"/>
    <property type="match status" value="1"/>
</dbReference>
<keyword evidence="3" id="KW-1185">Reference proteome</keyword>
<feature type="compositionally biased region" description="Basic and acidic residues" evidence="1">
    <location>
        <begin position="118"/>
        <end position="128"/>
    </location>
</feature>
<dbReference type="EMBL" id="JACVVK020000203">
    <property type="protein sequence ID" value="KAK7484840.1"/>
    <property type="molecule type" value="Genomic_DNA"/>
</dbReference>
<gene>
    <name evidence="2" type="ORF">BaRGS_00023883</name>
</gene>
<feature type="compositionally biased region" description="Basic residues" evidence="1">
    <location>
        <begin position="92"/>
        <end position="115"/>
    </location>
</feature>
<dbReference type="InterPro" id="IPR034604">
    <property type="entry name" value="SRRP53"/>
</dbReference>
<feature type="compositionally biased region" description="Basic and acidic residues" evidence="1">
    <location>
        <begin position="29"/>
        <end position="42"/>
    </location>
</feature>
<proteinExistence type="predicted"/>
<feature type="region of interest" description="Disordered" evidence="1">
    <location>
        <begin position="1"/>
        <end position="150"/>
    </location>
</feature>
<comment type="caution">
    <text evidence="2">The sequence shown here is derived from an EMBL/GenBank/DDBJ whole genome shotgun (WGS) entry which is preliminary data.</text>
</comment>
<reference evidence="2 3" key="1">
    <citation type="journal article" date="2023" name="Sci. Data">
        <title>Genome assembly of the Korean intertidal mud-creeper Batillaria attramentaria.</title>
        <authorList>
            <person name="Patra A.K."/>
            <person name="Ho P.T."/>
            <person name="Jun S."/>
            <person name="Lee S.J."/>
            <person name="Kim Y."/>
            <person name="Won Y.J."/>
        </authorList>
    </citation>
    <scope>NUCLEOTIDE SEQUENCE [LARGE SCALE GENOMIC DNA]</scope>
    <source>
        <strain evidence="2">Wonlab-2016</strain>
    </source>
</reference>
<name>A0ABD0KCJ6_9CAEN</name>
<evidence type="ECO:0000256" key="1">
    <source>
        <dbReference type="SAM" id="MobiDB-lite"/>
    </source>
</evidence>
<feature type="compositionally biased region" description="Polar residues" evidence="1">
    <location>
        <begin position="130"/>
        <end position="142"/>
    </location>
</feature>
<feature type="compositionally biased region" description="Basic residues" evidence="1">
    <location>
        <begin position="10"/>
        <end position="28"/>
    </location>
</feature>
<sequence>SLSSSDSRHSSSKHKKSKRKHRQRSRSRSRSEDRYSRRDRSPGRRRRSRSHERGRRSRSPARRRSRSHDRSRRSPSPYSRSRRSRSDSRGRYTGRRRSGSRDRVRRSSSRSRSVSRRSSPDRRRDRGTPTEQSLSRSESATLDSIPGFSDMTPAEQAQARLKLALKAAAMADEKLKEQAGSSQSSPRPLDRQNFADAVASIESDSFAPATFKSSRSHKDIQKDVASTHFSQSHDLAMFGAVGSSVVFTKTEPLDKNAFDIDPESVMDASLNCDPEEKMKRWIQKLAAMRRKKIEGEVLTY</sequence>
<evidence type="ECO:0000313" key="3">
    <source>
        <dbReference type="Proteomes" id="UP001519460"/>
    </source>
</evidence>
<organism evidence="2 3">
    <name type="scientific">Batillaria attramentaria</name>
    <dbReference type="NCBI Taxonomy" id="370345"/>
    <lineage>
        <taxon>Eukaryota</taxon>
        <taxon>Metazoa</taxon>
        <taxon>Spiralia</taxon>
        <taxon>Lophotrochozoa</taxon>
        <taxon>Mollusca</taxon>
        <taxon>Gastropoda</taxon>
        <taxon>Caenogastropoda</taxon>
        <taxon>Sorbeoconcha</taxon>
        <taxon>Cerithioidea</taxon>
        <taxon>Batillariidae</taxon>
        <taxon>Batillaria</taxon>
    </lineage>
</organism>
<dbReference type="AlphaFoldDB" id="A0ABD0KCJ6"/>
<accession>A0ABD0KCJ6</accession>
<dbReference type="PANTHER" id="PTHR31968:SF4">
    <property type="entry name" value="SERINE_ARGININE-RELATED PROTEIN 53"/>
    <property type="match status" value="1"/>
</dbReference>